<gene>
    <name evidence="1" type="ORF">BC938DRAFT_474125</name>
</gene>
<reference evidence="1 2" key="1">
    <citation type="journal article" date="2018" name="New Phytol.">
        <title>Phylogenomics of Endogonaceae and evolution of mycorrhizas within Mucoromycota.</title>
        <authorList>
            <person name="Chang Y."/>
            <person name="Desiro A."/>
            <person name="Na H."/>
            <person name="Sandor L."/>
            <person name="Lipzen A."/>
            <person name="Clum A."/>
            <person name="Barry K."/>
            <person name="Grigoriev I.V."/>
            <person name="Martin F.M."/>
            <person name="Stajich J.E."/>
            <person name="Smith M.E."/>
            <person name="Bonito G."/>
            <person name="Spatafora J.W."/>
        </authorList>
    </citation>
    <scope>NUCLEOTIDE SEQUENCE [LARGE SCALE GENOMIC DNA]</scope>
    <source>
        <strain evidence="1 2">AD002</strain>
    </source>
</reference>
<proteinExistence type="predicted"/>
<sequence length="131" mass="15289">MRLRPVFVDHAFGQFSLIVPAFLLQRSPTRWKSRKIPGRRRKGTGSITKDCFASTFRRPQHALHRLPRLQRHKIRLQLGQGKTFRVHPRRWRGYKGPLSSLGHSWVEFGLLFCLVPYYCSLSPGLGPWLAR</sequence>
<evidence type="ECO:0000313" key="1">
    <source>
        <dbReference type="EMBL" id="RUS24105.1"/>
    </source>
</evidence>
<organism evidence="1 2">
    <name type="scientific">Jimgerdemannia flammicorona</name>
    <dbReference type="NCBI Taxonomy" id="994334"/>
    <lineage>
        <taxon>Eukaryota</taxon>
        <taxon>Fungi</taxon>
        <taxon>Fungi incertae sedis</taxon>
        <taxon>Mucoromycota</taxon>
        <taxon>Mucoromycotina</taxon>
        <taxon>Endogonomycetes</taxon>
        <taxon>Endogonales</taxon>
        <taxon>Endogonaceae</taxon>
        <taxon>Jimgerdemannia</taxon>
    </lineage>
</organism>
<feature type="non-terminal residue" evidence="1">
    <location>
        <position position="131"/>
    </location>
</feature>
<keyword evidence="2" id="KW-1185">Reference proteome</keyword>
<dbReference type="EMBL" id="RBNJ01017335">
    <property type="protein sequence ID" value="RUS24105.1"/>
    <property type="molecule type" value="Genomic_DNA"/>
</dbReference>
<comment type="caution">
    <text evidence="1">The sequence shown here is derived from an EMBL/GenBank/DDBJ whole genome shotgun (WGS) entry which is preliminary data.</text>
</comment>
<dbReference type="AlphaFoldDB" id="A0A433Q2S7"/>
<dbReference type="Proteomes" id="UP000274822">
    <property type="component" value="Unassembled WGS sequence"/>
</dbReference>
<evidence type="ECO:0000313" key="2">
    <source>
        <dbReference type="Proteomes" id="UP000274822"/>
    </source>
</evidence>
<protein>
    <submittedName>
        <fullName evidence="1">Uncharacterized protein</fullName>
    </submittedName>
</protein>
<accession>A0A433Q2S7</accession>
<name>A0A433Q2S7_9FUNG</name>